<name>A0A516IRA1_9SPHN</name>
<evidence type="ECO:0000313" key="1">
    <source>
        <dbReference type="EMBL" id="QDP19431.1"/>
    </source>
</evidence>
<keyword evidence="2" id="KW-1185">Reference proteome</keyword>
<gene>
    <name evidence="1" type="ORF">FMM02_05310</name>
</gene>
<sequence>MIALLALVTAVQEPDIVVIGRRFQSVEVQLVRDRQGKLHCSLDRSSGSLKLDERLCRASAKCVKQVGSDDAAVKQCITTQKPRLLATFKREMGGRR</sequence>
<protein>
    <submittedName>
        <fullName evidence="1">Uncharacterized protein</fullName>
    </submittedName>
</protein>
<dbReference type="KEGG" id="sxa:FMM02_05310"/>
<proteinExistence type="predicted"/>
<reference evidence="1 2" key="1">
    <citation type="submission" date="2019-07" db="EMBL/GenBank/DDBJ databases">
        <title>Sphingomonas AE3 Genome sequencing and assembly.</title>
        <authorList>
            <person name="Kim H."/>
        </authorList>
    </citation>
    <scope>NUCLEOTIDE SEQUENCE [LARGE SCALE GENOMIC DNA]</scope>
    <source>
        <strain evidence="1 2">AE3</strain>
    </source>
</reference>
<evidence type="ECO:0000313" key="2">
    <source>
        <dbReference type="Proteomes" id="UP000321857"/>
    </source>
</evidence>
<accession>A0A516IRA1</accession>
<dbReference type="EMBL" id="CP041659">
    <property type="protein sequence ID" value="QDP19431.1"/>
    <property type="molecule type" value="Genomic_DNA"/>
</dbReference>
<dbReference type="RefSeq" id="WP_147493884.1">
    <property type="nucleotide sequence ID" value="NZ_CP041659.1"/>
</dbReference>
<dbReference type="AlphaFoldDB" id="A0A516IRA1"/>
<dbReference type="Proteomes" id="UP000321857">
    <property type="component" value="Chromosome"/>
</dbReference>
<organism evidence="1 2">
    <name type="scientific">Sphingomonas xanthus</name>
    <dbReference type="NCBI Taxonomy" id="2594473"/>
    <lineage>
        <taxon>Bacteria</taxon>
        <taxon>Pseudomonadati</taxon>
        <taxon>Pseudomonadota</taxon>
        <taxon>Alphaproteobacteria</taxon>
        <taxon>Sphingomonadales</taxon>
        <taxon>Sphingomonadaceae</taxon>
        <taxon>Sphingomonas</taxon>
    </lineage>
</organism>
<dbReference type="OrthoDB" id="7581221at2"/>